<dbReference type="EMBL" id="JBEPMC010000009">
    <property type="protein sequence ID" value="MET3581915.1"/>
    <property type="molecule type" value="Genomic_DNA"/>
</dbReference>
<dbReference type="Proteomes" id="UP001549204">
    <property type="component" value="Unassembled WGS sequence"/>
</dbReference>
<sequence length="77" mass="8394">MILVLTTIARHYAGLHSIAETVEALDLNSNCAVGDLVSFVKAGRQYDFAIVRRRWISGETGTTLELTLDHPARSGGH</sequence>
<keyword evidence="2" id="KW-1185">Reference proteome</keyword>
<protein>
    <submittedName>
        <fullName evidence="1">Uncharacterized protein</fullName>
    </submittedName>
</protein>
<accession>A0ABV2GUE3</accession>
<gene>
    <name evidence="1" type="ORF">ABID19_004968</name>
</gene>
<evidence type="ECO:0000313" key="1">
    <source>
        <dbReference type="EMBL" id="MET3581915.1"/>
    </source>
</evidence>
<proteinExistence type="predicted"/>
<reference evidence="1 2" key="1">
    <citation type="submission" date="2024-06" db="EMBL/GenBank/DDBJ databases">
        <title>Genomic Encyclopedia of Type Strains, Phase IV (KMG-IV): sequencing the most valuable type-strain genomes for metagenomic binning, comparative biology and taxonomic classification.</title>
        <authorList>
            <person name="Goeker M."/>
        </authorList>
    </citation>
    <scope>NUCLEOTIDE SEQUENCE [LARGE SCALE GENOMIC DNA]</scope>
    <source>
        <strain evidence="1 2">DSM 100022</strain>
    </source>
</reference>
<evidence type="ECO:0000313" key="2">
    <source>
        <dbReference type="Proteomes" id="UP001549204"/>
    </source>
</evidence>
<comment type="caution">
    <text evidence="1">The sequence shown here is derived from an EMBL/GenBank/DDBJ whole genome shotgun (WGS) entry which is preliminary data.</text>
</comment>
<name>A0ABV2GUE3_9HYPH</name>
<organism evidence="1 2">
    <name type="scientific">Mesorhizobium robiniae</name>
    <dbReference type="NCBI Taxonomy" id="559315"/>
    <lineage>
        <taxon>Bacteria</taxon>
        <taxon>Pseudomonadati</taxon>
        <taxon>Pseudomonadota</taxon>
        <taxon>Alphaproteobacteria</taxon>
        <taxon>Hyphomicrobiales</taxon>
        <taxon>Phyllobacteriaceae</taxon>
        <taxon>Mesorhizobium</taxon>
    </lineage>
</organism>